<dbReference type="InterPro" id="IPR006594">
    <property type="entry name" value="LisH"/>
</dbReference>
<dbReference type="PROSITE" id="PS50896">
    <property type="entry name" value="LISH"/>
    <property type="match status" value="1"/>
</dbReference>
<feature type="domain" description="TFIID subunit TAF5 NTD2" evidence="10">
    <location>
        <begin position="101"/>
        <end position="231"/>
    </location>
</feature>
<dbReference type="SUPFAM" id="SSF50978">
    <property type="entry name" value="WD40 repeat-like"/>
    <property type="match status" value="1"/>
</dbReference>
<name>A0AAE0N456_9PEZI</name>
<evidence type="ECO:0000256" key="9">
    <source>
        <dbReference type="SAM" id="MobiDB-lite"/>
    </source>
</evidence>
<dbReference type="PROSITE" id="PS00678">
    <property type="entry name" value="WD_REPEATS_1"/>
    <property type="match status" value="1"/>
</dbReference>
<feature type="region of interest" description="Disordered" evidence="9">
    <location>
        <begin position="1"/>
        <end position="58"/>
    </location>
</feature>
<evidence type="ECO:0000256" key="7">
    <source>
        <dbReference type="ARBA" id="ARBA00023242"/>
    </source>
</evidence>
<dbReference type="GO" id="GO:0006367">
    <property type="term" value="P:transcription initiation at RNA polymerase II promoter"/>
    <property type="evidence" value="ECO:0007669"/>
    <property type="project" value="TreeGrafter"/>
</dbReference>
<accession>A0AAE0N456</accession>
<keyword evidence="6" id="KW-0804">Transcription</keyword>
<dbReference type="Pfam" id="PF08513">
    <property type="entry name" value="LisH"/>
    <property type="match status" value="1"/>
</dbReference>
<dbReference type="Gene3D" id="2.130.10.10">
    <property type="entry name" value="YVTN repeat-like/Quinoprotein amine dehydrogenase"/>
    <property type="match status" value="2"/>
</dbReference>
<dbReference type="Pfam" id="PF00400">
    <property type="entry name" value="WD40"/>
    <property type="match status" value="6"/>
</dbReference>
<dbReference type="InterPro" id="IPR015943">
    <property type="entry name" value="WD40/YVTN_repeat-like_dom_sf"/>
</dbReference>
<dbReference type="InterPro" id="IPR001680">
    <property type="entry name" value="WD40_rpt"/>
</dbReference>
<dbReference type="Proteomes" id="UP001285441">
    <property type="component" value="Unassembled WGS sequence"/>
</dbReference>
<gene>
    <name evidence="11" type="ORF">B0H63DRAFT_486181</name>
</gene>
<dbReference type="SUPFAM" id="SSF160897">
    <property type="entry name" value="Taf5 N-terminal domain-like"/>
    <property type="match status" value="1"/>
</dbReference>
<proteinExistence type="inferred from homology"/>
<feature type="repeat" description="WD" evidence="8">
    <location>
        <begin position="590"/>
        <end position="631"/>
    </location>
</feature>
<keyword evidence="7" id="KW-0539">Nucleus</keyword>
<evidence type="ECO:0000256" key="8">
    <source>
        <dbReference type="PROSITE-ProRule" id="PRU00221"/>
    </source>
</evidence>
<dbReference type="AlphaFoldDB" id="A0AAE0N456"/>
<feature type="repeat" description="WD" evidence="8">
    <location>
        <begin position="640"/>
        <end position="667"/>
    </location>
</feature>
<dbReference type="CDD" id="cd00200">
    <property type="entry name" value="WD40"/>
    <property type="match status" value="1"/>
</dbReference>
<dbReference type="Pfam" id="PF04494">
    <property type="entry name" value="TFIID_NTD2"/>
    <property type="match status" value="1"/>
</dbReference>
<dbReference type="PANTHER" id="PTHR19879">
    <property type="entry name" value="TRANSCRIPTION INITIATION FACTOR TFIID"/>
    <property type="match status" value="1"/>
</dbReference>
<dbReference type="CDD" id="cd08044">
    <property type="entry name" value="TAF5_NTD2"/>
    <property type="match status" value="1"/>
</dbReference>
<evidence type="ECO:0000256" key="4">
    <source>
        <dbReference type="ARBA" id="ARBA00022737"/>
    </source>
</evidence>
<feature type="compositionally biased region" description="Gly residues" evidence="9">
    <location>
        <begin position="9"/>
        <end position="24"/>
    </location>
</feature>
<dbReference type="PRINTS" id="PR00320">
    <property type="entry name" value="GPROTEINBRPT"/>
</dbReference>
<feature type="compositionally biased region" description="Low complexity" evidence="9">
    <location>
        <begin position="44"/>
        <end position="53"/>
    </location>
</feature>
<dbReference type="InterPro" id="IPR020472">
    <property type="entry name" value="WD40_PAC1"/>
</dbReference>
<keyword evidence="3 8" id="KW-0853">WD repeat</keyword>
<comment type="similarity">
    <text evidence="2">Belongs to the WD repeat TAF5 family.</text>
</comment>
<feature type="compositionally biased region" description="Low complexity" evidence="9">
    <location>
        <begin position="25"/>
        <end position="35"/>
    </location>
</feature>
<feature type="repeat" description="WD" evidence="8">
    <location>
        <begin position="504"/>
        <end position="535"/>
    </location>
</feature>
<dbReference type="SMART" id="SM00320">
    <property type="entry name" value="WD40"/>
    <property type="match status" value="6"/>
</dbReference>
<reference evidence="11" key="2">
    <citation type="submission" date="2023-06" db="EMBL/GenBank/DDBJ databases">
        <authorList>
            <consortium name="Lawrence Berkeley National Laboratory"/>
            <person name="Haridas S."/>
            <person name="Hensen N."/>
            <person name="Bonometti L."/>
            <person name="Westerberg I."/>
            <person name="Brannstrom I.O."/>
            <person name="Guillou S."/>
            <person name="Cros-Aarteil S."/>
            <person name="Calhoun S."/>
            <person name="Kuo A."/>
            <person name="Mondo S."/>
            <person name="Pangilinan J."/>
            <person name="Riley R."/>
            <person name="LaButti K."/>
            <person name="Andreopoulos B."/>
            <person name="Lipzen A."/>
            <person name="Chen C."/>
            <person name="Yanf M."/>
            <person name="Daum C."/>
            <person name="Ng V."/>
            <person name="Clum A."/>
            <person name="Steindorff A."/>
            <person name="Ohm R."/>
            <person name="Martin F."/>
            <person name="Silar P."/>
            <person name="Natvig D."/>
            <person name="Lalanne C."/>
            <person name="Gautier V."/>
            <person name="Ament-velasquez S.L."/>
            <person name="Kruys A."/>
            <person name="Hutchinson M.I."/>
            <person name="Powell A.J."/>
            <person name="Barry K."/>
            <person name="Miller A.N."/>
            <person name="Grigoriev I.V."/>
            <person name="Debuchy R."/>
            <person name="Gladieux P."/>
            <person name="Thoren M.H."/>
            <person name="Johannesson H."/>
        </authorList>
    </citation>
    <scope>NUCLEOTIDE SEQUENCE</scope>
    <source>
        <strain evidence="11">CBS 232.78</strain>
    </source>
</reference>
<keyword evidence="4" id="KW-0677">Repeat</keyword>
<evidence type="ECO:0000256" key="6">
    <source>
        <dbReference type="ARBA" id="ARBA00023163"/>
    </source>
</evidence>
<evidence type="ECO:0000313" key="12">
    <source>
        <dbReference type="Proteomes" id="UP001285441"/>
    </source>
</evidence>
<keyword evidence="5" id="KW-0805">Transcription regulation</keyword>
<dbReference type="SMART" id="SM00667">
    <property type="entry name" value="LisH"/>
    <property type="match status" value="1"/>
</dbReference>
<feature type="repeat" description="WD" evidence="8">
    <location>
        <begin position="387"/>
        <end position="428"/>
    </location>
</feature>
<dbReference type="PROSITE" id="PS50294">
    <property type="entry name" value="WD_REPEATS_REGION"/>
    <property type="match status" value="3"/>
</dbReference>
<evidence type="ECO:0000256" key="1">
    <source>
        <dbReference type="ARBA" id="ARBA00004123"/>
    </source>
</evidence>
<reference evidence="11" key="1">
    <citation type="journal article" date="2023" name="Mol. Phylogenet. Evol.">
        <title>Genome-scale phylogeny and comparative genomics of the fungal order Sordariales.</title>
        <authorList>
            <person name="Hensen N."/>
            <person name="Bonometti L."/>
            <person name="Westerberg I."/>
            <person name="Brannstrom I.O."/>
            <person name="Guillou S."/>
            <person name="Cros-Aarteil S."/>
            <person name="Calhoun S."/>
            <person name="Haridas S."/>
            <person name="Kuo A."/>
            <person name="Mondo S."/>
            <person name="Pangilinan J."/>
            <person name="Riley R."/>
            <person name="LaButti K."/>
            <person name="Andreopoulos B."/>
            <person name="Lipzen A."/>
            <person name="Chen C."/>
            <person name="Yan M."/>
            <person name="Daum C."/>
            <person name="Ng V."/>
            <person name="Clum A."/>
            <person name="Steindorff A."/>
            <person name="Ohm R.A."/>
            <person name="Martin F."/>
            <person name="Silar P."/>
            <person name="Natvig D.O."/>
            <person name="Lalanne C."/>
            <person name="Gautier V."/>
            <person name="Ament-Velasquez S.L."/>
            <person name="Kruys A."/>
            <person name="Hutchinson M.I."/>
            <person name="Powell A.J."/>
            <person name="Barry K."/>
            <person name="Miller A.N."/>
            <person name="Grigoriev I.V."/>
            <person name="Debuchy R."/>
            <person name="Gladieux P."/>
            <person name="Hiltunen Thoren M."/>
            <person name="Johannesson H."/>
        </authorList>
    </citation>
    <scope>NUCLEOTIDE SEQUENCE</scope>
    <source>
        <strain evidence="11">CBS 232.78</strain>
    </source>
</reference>
<evidence type="ECO:0000256" key="3">
    <source>
        <dbReference type="ARBA" id="ARBA00022574"/>
    </source>
</evidence>
<comment type="caution">
    <text evidence="11">The sequence shown here is derived from an EMBL/GenBank/DDBJ whole genome shotgun (WGS) entry which is preliminary data.</text>
</comment>
<organism evidence="11 12">
    <name type="scientific">Podospora didyma</name>
    <dbReference type="NCBI Taxonomy" id="330526"/>
    <lineage>
        <taxon>Eukaryota</taxon>
        <taxon>Fungi</taxon>
        <taxon>Dikarya</taxon>
        <taxon>Ascomycota</taxon>
        <taxon>Pezizomycotina</taxon>
        <taxon>Sordariomycetes</taxon>
        <taxon>Sordariomycetidae</taxon>
        <taxon>Sordariales</taxon>
        <taxon>Podosporaceae</taxon>
        <taxon>Podospora</taxon>
    </lineage>
</organism>
<protein>
    <submittedName>
        <fullName evidence="11">TAF5-like protein</fullName>
    </submittedName>
</protein>
<feature type="region of interest" description="Disordered" evidence="9">
    <location>
        <begin position="82"/>
        <end position="101"/>
    </location>
</feature>
<keyword evidence="12" id="KW-1185">Reference proteome</keyword>
<evidence type="ECO:0000259" key="10">
    <source>
        <dbReference type="Pfam" id="PF04494"/>
    </source>
</evidence>
<dbReference type="GO" id="GO:0005669">
    <property type="term" value="C:transcription factor TFIID complex"/>
    <property type="evidence" value="ECO:0007669"/>
    <property type="project" value="TreeGrafter"/>
</dbReference>
<evidence type="ECO:0000313" key="11">
    <source>
        <dbReference type="EMBL" id="KAK3370107.1"/>
    </source>
</evidence>
<sequence>MSNNVQSAGPGGSAGGGPYGGGGQPQSAGGATNAAGGSGGGVAAGSTANTGNAPPSAQNLNQIVTDYLKKKGFTKTEAVFRQETAHLGPDGRPAQRNEDPGPKKYIKAFNLLRGWVENNLDIYKFELRKLMWPLFIYSFIELISQGYNEEAKQLLLTLRPYFESVHRDTLDLLAKITLPQHIRENQTTRLYRESKYRIPLNQSLAGNLFHFLEREADFGGATITYILQTYCTVDVSARGPIEPYSFEAIYRRAQNIDLDEVDAQEGIPGVFTGVSNKDILDAAAPLKLGPLPMEPELRDDVRAELEEEDNRHPPADGRPTLVDEFDRKIKREESPDAPARSDLPLPPSRARDVVMEMQKVRENRDRFRIEGRTGGIGVPVTVCMYSFHNTLGSASCLEFSNDHELVAMGTMDSYIRVWSLDGKPLKSTLESEKNLLVNNRKLIGHSGPVYGISFADSIANLDRNIYGDGGNSKPDTSTKLLLSCSADGQVRLWSLEIWSCLCVYKSHDGPIFRVLWSPHGHYFATAGWDKTIRVFAQDHASAQRIMVGHDTSISAITWHVNGMYIFSASDETDKSIRMWSVTTGNCVRIFTGHTEYISALKCAPNGKILASADTGGNIFFWDIEKGARIKRCRGHGKGGIPSLDFSAESNVLVSGGLDGTLRVWDVELPTDPNKANPLVLGPVQPPPPADGIIVAGDSIAVAAPSDGRSITVGGQAAPTASATTTVAAVSAGTGVTGGKKKTKEVQITPDQISAFPTKKTPVMKVHFTRMNLVLAAGCFDAER</sequence>
<dbReference type="GO" id="GO:0016251">
    <property type="term" value="F:RNA polymerase II general transcription initiation factor activity"/>
    <property type="evidence" value="ECO:0007669"/>
    <property type="project" value="TreeGrafter"/>
</dbReference>
<dbReference type="InterPro" id="IPR037264">
    <property type="entry name" value="TFIID_NTD2_sf"/>
</dbReference>
<dbReference type="EMBL" id="JAULSW010000009">
    <property type="protein sequence ID" value="KAK3370107.1"/>
    <property type="molecule type" value="Genomic_DNA"/>
</dbReference>
<dbReference type="Gene3D" id="1.25.40.500">
    <property type="entry name" value="TFIID subunit TAF5, NTD2 domain"/>
    <property type="match status" value="1"/>
</dbReference>
<dbReference type="InterPro" id="IPR007582">
    <property type="entry name" value="TFIID_NTD2"/>
</dbReference>
<dbReference type="PROSITE" id="PS50082">
    <property type="entry name" value="WD_REPEATS_2"/>
    <property type="match status" value="5"/>
</dbReference>
<feature type="repeat" description="WD" evidence="8">
    <location>
        <begin position="546"/>
        <end position="589"/>
    </location>
</feature>
<feature type="region of interest" description="Disordered" evidence="9">
    <location>
        <begin position="305"/>
        <end position="324"/>
    </location>
</feature>
<evidence type="ECO:0000256" key="5">
    <source>
        <dbReference type="ARBA" id="ARBA00023015"/>
    </source>
</evidence>
<dbReference type="PANTHER" id="PTHR19879:SF1">
    <property type="entry name" value="CANNONBALL-RELATED"/>
    <property type="match status" value="1"/>
</dbReference>
<dbReference type="InterPro" id="IPR019775">
    <property type="entry name" value="WD40_repeat_CS"/>
</dbReference>
<feature type="compositionally biased region" description="Basic and acidic residues" evidence="9">
    <location>
        <begin position="305"/>
        <end position="315"/>
    </location>
</feature>
<dbReference type="InterPro" id="IPR036322">
    <property type="entry name" value="WD40_repeat_dom_sf"/>
</dbReference>
<comment type="subcellular location">
    <subcellularLocation>
        <location evidence="1">Nucleus</location>
    </subcellularLocation>
</comment>
<evidence type="ECO:0000256" key="2">
    <source>
        <dbReference type="ARBA" id="ARBA00009435"/>
    </source>
</evidence>